<keyword evidence="4" id="KW-1185">Reference proteome</keyword>
<organism evidence="3 4">
    <name type="scientific">Halochromatium glycolicum</name>
    <dbReference type="NCBI Taxonomy" id="85075"/>
    <lineage>
        <taxon>Bacteria</taxon>
        <taxon>Pseudomonadati</taxon>
        <taxon>Pseudomonadota</taxon>
        <taxon>Gammaproteobacteria</taxon>
        <taxon>Chromatiales</taxon>
        <taxon>Chromatiaceae</taxon>
        <taxon>Halochromatium</taxon>
    </lineage>
</organism>
<dbReference type="EMBL" id="NRSJ01000073">
    <property type="protein sequence ID" value="MBK1707228.1"/>
    <property type="molecule type" value="Genomic_DNA"/>
</dbReference>
<reference evidence="3" key="1">
    <citation type="submission" date="2017-08" db="EMBL/GenBank/DDBJ databases">
        <authorList>
            <person name="Imhoff J.F."/>
            <person name="Rahn T."/>
            <person name="Kuenzel S."/>
            <person name="Neulinger S.C."/>
        </authorList>
    </citation>
    <scope>NUCLEOTIDE SEQUENCE</scope>
    <source>
        <strain evidence="3">DSM 11080</strain>
    </source>
</reference>
<dbReference type="Pfam" id="PF00857">
    <property type="entry name" value="Isochorismatase"/>
    <property type="match status" value="1"/>
</dbReference>
<comment type="caution">
    <text evidence="3">The sequence shown here is derived from an EMBL/GenBank/DDBJ whole genome shotgun (WGS) entry which is preliminary data.</text>
</comment>
<dbReference type="PANTHER" id="PTHR43540">
    <property type="entry name" value="PEROXYUREIDOACRYLATE/UREIDOACRYLATE AMIDOHYDROLASE-RELATED"/>
    <property type="match status" value="1"/>
</dbReference>
<name>A0AAJ0U8E6_9GAMM</name>
<evidence type="ECO:0000313" key="3">
    <source>
        <dbReference type="EMBL" id="MBK1707228.1"/>
    </source>
</evidence>
<dbReference type="GO" id="GO:0016787">
    <property type="term" value="F:hydrolase activity"/>
    <property type="evidence" value="ECO:0007669"/>
    <property type="project" value="UniProtKB-KW"/>
</dbReference>
<dbReference type="Proteomes" id="UP001296776">
    <property type="component" value="Unassembled WGS sequence"/>
</dbReference>
<gene>
    <name evidence="3" type="ORF">CKO40_22510</name>
</gene>
<reference evidence="3" key="2">
    <citation type="journal article" date="2020" name="Microorganisms">
        <title>Osmotic Adaptation and Compatible Solute Biosynthesis of Phototrophic Bacteria as Revealed from Genome Analyses.</title>
        <authorList>
            <person name="Imhoff J.F."/>
            <person name="Rahn T."/>
            <person name="Kunzel S."/>
            <person name="Keller A."/>
            <person name="Neulinger S.C."/>
        </authorList>
    </citation>
    <scope>NUCLEOTIDE SEQUENCE</scope>
    <source>
        <strain evidence="3">DSM 11080</strain>
    </source>
</reference>
<proteinExistence type="predicted"/>
<evidence type="ECO:0000256" key="1">
    <source>
        <dbReference type="ARBA" id="ARBA00022801"/>
    </source>
</evidence>
<sequence length="212" mass="23704">MNEYTEPRFASSALITIDAQNDFTLDDAPAQVAGTKEVIPNMVRLLNSYRKEGLTIIHVIRLYLTDGSNVDLCRRQVIEEGKEIAAPESDGAELVSDLKPDASLKLSADDLLAGKMQHIGSNEFLMYKPRWGAFYGTRLEEFLTDRKLDTLVFSGCNYPNCPRTSFCEASERDFRVVLVKDATSQLYPKAEEEMKNIGVTLLETNEVEGILA</sequence>
<dbReference type="Gene3D" id="3.40.50.850">
    <property type="entry name" value="Isochorismatase-like"/>
    <property type="match status" value="1"/>
</dbReference>
<dbReference type="InterPro" id="IPR000868">
    <property type="entry name" value="Isochorismatase-like_dom"/>
</dbReference>
<dbReference type="InterPro" id="IPR050272">
    <property type="entry name" value="Isochorismatase-like_hydrls"/>
</dbReference>
<evidence type="ECO:0000259" key="2">
    <source>
        <dbReference type="Pfam" id="PF00857"/>
    </source>
</evidence>
<dbReference type="AlphaFoldDB" id="A0AAJ0U8E6"/>
<evidence type="ECO:0000313" key="4">
    <source>
        <dbReference type="Proteomes" id="UP001296776"/>
    </source>
</evidence>
<keyword evidence="1" id="KW-0378">Hydrolase</keyword>
<dbReference type="RefSeq" id="WP_200348711.1">
    <property type="nucleotide sequence ID" value="NZ_NRSJ01000073.1"/>
</dbReference>
<feature type="domain" description="Isochorismatase-like" evidence="2">
    <location>
        <begin position="12"/>
        <end position="192"/>
    </location>
</feature>
<dbReference type="InterPro" id="IPR036380">
    <property type="entry name" value="Isochorismatase-like_sf"/>
</dbReference>
<dbReference type="CDD" id="cd00431">
    <property type="entry name" value="cysteine_hydrolases"/>
    <property type="match status" value="1"/>
</dbReference>
<dbReference type="SUPFAM" id="SSF52499">
    <property type="entry name" value="Isochorismatase-like hydrolases"/>
    <property type="match status" value="1"/>
</dbReference>
<accession>A0AAJ0U8E6</accession>
<protein>
    <submittedName>
        <fullName evidence="3">Isochorismatase</fullName>
    </submittedName>
</protein>